<evidence type="ECO:0000313" key="2">
    <source>
        <dbReference type="Proteomes" id="UP000704762"/>
    </source>
</evidence>
<dbReference type="SUPFAM" id="SSF55729">
    <property type="entry name" value="Acyl-CoA N-acyltransferases (Nat)"/>
    <property type="match status" value="1"/>
</dbReference>
<proteinExistence type="predicted"/>
<keyword evidence="2" id="KW-1185">Reference proteome</keyword>
<dbReference type="EMBL" id="JAFBCF010000001">
    <property type="protein sequence ID" value="MBM7798532.1"/>
    <property type="molecule type" value="Genomic_DNA"/>
</dbReference>
<name>A0ABS2RJ37_9ACTN</name>
<dbReference type="Proteomes" id="UP000704762">
    <property type="component" value="Unassembled WGS sequence"/>
</dbReference>
<reference evidence="1 2" key="1">
    <citation type="submission" date="2021-01" db="EMBL/GenBank/DDBJ databases">
        <title>Sequencing the genomes of 1000 actinobacteria strains.</title>
        <authorList>
            <person name="Klenk H.-P."/>
        </authorList>
    </citation>
    <scope>NUCLEOTIDE SEQUENCE [LARGE SCALE GENOMIC DNA]</scope>
    <source>
        <strain evidence="1 2">DSM 18662</strain>
    </source>
</reference>
<sequence length="250" mass="27540">MEDPVISTFAERPEYIERVAQMADAWPGFMRHGIVSNALLWQVVPSFPELCVVATVDDVPIARARAVPFALRAAGRGELPDDGWDRVLSWALADKITSIRPDTVSALEIAVDPAHLGQGLSMAMLAELRTAAARAGFNELVAPVRPTHKHRQPTMPMDVYAAQLRGDGLPLDPWLRVHVRAGGRIERVAHTSMVIAGSLAAWRGWTRLPFDRSGEVVVPQALVPVRCEAEHNYAVYVEPNVWVRHTLING</sequence>
<accession>A0ABS2RJ37</accession>
<comment type="caution">
    <text evidence="1">The sequence shown here is derived from an EMBL/GenBank/DDBJ whole genome shotgun (WGS) entry which is preliminary data.</text>
</comment>
<dbReference type="RefSeq" id="WP_338041210.1">
    <property type="nucleotide sequence ID" value="NZ_BAAAQP010000002.1"/>
</dbReference>
<gene>
    <name evidence="1" type="ORF">JOE57_001453</name>
</gene>
<protein>
    <submittedName>
        <fullName evidence="1">GNAT superfamily N-acetyltransferase</fullName>
    </submittedName>
</protein>
<evidence type="ECO:0000313" key="1">
    <source>
        <dbReference type="EMBL" id="MBM7798532.1"/>
    </source>
</evidence>
<dbReference type="InterPro" id="IPR016181">
    <property type="entry name" value="Acyl_CoA_acyltransferase"/>
</dbReference>
<organism evidence="1 2">
    <name type="scientific">Microlunatus panaciterrae</name>
    <dbReference type="NCBI Taxonomy" id="400768"/>
    <lineage>
        <taxon>Bacteria</taxon>
        <taxon>Bacillati</taxon>
        <taxon>Actinomycetota</taxon>
        <taxon>Actinomycetes</taxon>
        <taxon>Propionibacteriales</taxon>
        <taxon>Propionibacteriaceae</taxon>
        <taxon>Microlunatus</taxon>
    </lineage>
</organism>
<dbReference type="Gene3D" id="3.40.630.30">
    <property type="match status" value="1"/>
</dbReference>